<evidence type="ECO:0000313" key="7">
    <source>
        <dbReference type="Proteomes" id="UP001190700"/>
    </source>
</evidence>
<keyword evidence="3" id="KW-0863">Zinc-finger</keyword>
<dbReference type="PANTHER" id="PTHR46481">
    <property type="entry name" value="ZINC FINGER BED DOMAIN-CONTAINING PROTEIN 4"/>
    <property type="match status" value="1"/>
</dbReference>
<evidence type="ECO:0000256" key="1">
    <source>
        <dbReference type="ARBA" id="ARBA00004123"/>
    </source>
</evidence>
<keyword evidence="7" id="KW-1185">Reference proteome</keyword>
<sequence>MLASVDADVADAPNHEGYWIRLDQWNRFRHDTYRKDDRQAELRFIPATTVSAASNDVDDELETEERAPVYANFTSMGETERLVNTGKKKGTTTKCYLWKCDLCKSNPILKVFGGSTGVLFKHLNRYHPNEYALARKTSKHSKCRVDENGVVIEIYSFKDSLPQHVKFVLFIVLDLMHFHMSRSSNFRTYSAGLDGSYVPCRRDTSEKILSIIFTLMRALLGEAIDAAKARFGEPFAGFQCDIWSPKDCTTSYCASRLSFVAKHDGKNFDVAPCIGFDQFPENSHTGDAISRYLVILLAIYNITMEKSITLPTLDGASNNKKAFAALKKKAKVCFPHHLQRAIQHGLGSAGQKKNPTVLSHIKRKARQSRSFHCSVNKHALRLQQAQKSRGVKSCRTKRVYRQHQIRWGGLYRMLRQNRHLESDIKLALTGSREGTCSEHPAFYVSDLEEEPTASATIAAVVTVNAACDDEESADVCSQGEDSDIEQVEANEAKGNEYPLQHRCLGNLEWKKNNLLESLLTTPYEVSEAVQGHTGSGLDKAYILATTLHAELTADVVAVVSGSGDTETWENVHARSLPTDLQQFRSVTASELKERVLGFDKDVLLLFLKMNPSIDTGVDGVIFNDMSATVEMMEGEYNRQLRFRGNYLLTKGWLNTPSNVRTSDTAAVVDLASPAPESASKPAPKRRRTLAELATSFKGTTPVIELICDGADSTDALLTERIRTEKDSFAALCKAAVSSEKYVVHATHEFDQFQFYCDYEQQIPIHTAVYFADCCSKKCASANVEQLSSNAGTLLADFHSGGLSPEMLEMYMFVRANWQYKFLQPSVADIVSAYIKTYHNNSQQHGYSEDANSDDENE</sequence>
<protein>
    <recommendedName>
        <fullName evidence="8">BED-type domain-containing protein</fullName>
    </recommendedName>
</protein>
<dbReference type="EMBL" id="LGRX02004641">
    <property type="protein sequence ID" value="KAK3279854.1"/>
    <property type="molecule type" value="Genomic_DNA"/>
</dbReference>
<organism evidence="6 7">
    <name type="scientific">Cymbomonas tetramitiformis</name>
    <dbReference type="NCBI Taxonomy" id="36881"/>
    <lineage>
        <taxon>Eukaryota</taxon>
        <taxon>Viridiplantae</taxon>
        <taxon>Chlorophyta</taxon>
        <taxon>Pyramimonadophyceae</taxon>
        <taxon>Pyramimonadales</taxon>
        <taxon>Pyramimonadaceae</taxon>
        <taxon>Cymbomonas</taxon>
    </lineage>
</organism>
<dbReference type="Proteomes" id="UP001190700">
    <property type="component" value="Unassembled WGS sequence"/>
</dbReference>
<keyword evidence="4" id="KW-0862">Zinc</keyword>
<evidence type="ECO:0000256" key="2">
    <source>
        <dbReference type="ARBA" id="ARBA00022723"/>
    </source>
</evidence>
<dbReference type="InterPro" id="IPR052035">
    <property type="entry name" value="ZnF_BED_domain_contain"/>
</dbReference>
<evidence type="ECO:0000256" key="5">
    <source>
        <dbReference type="ARBA" id="ARBA00023242"/>
    </source>
</evidence>
<evidence type="ECO:0000256" key="3">
    <source>
        <dbReference type="ARBA" id="ARBA00022771"/>
    </source>
</evidence>
<evidence type="ECO:0008006" key="8">
    <source>
        <dbReference type="Google" id="ProtNLM"/>
    </source>
</evidence>
<accession>A0AAE0GKD0</accession>
<reference evidence="6 7" key="1">
    <citation type="journal article" date="2015" name="Genome Biol. Evol.">
        <title>Comparative Genomics of a Bacterivorous Green Alga Reveals Evolutionary Causalities and Consequences of Phago-Mixotrophic Mode of Nutrition.</title>
        <authorList>
            <person name="Burns J.A."/>
            <person name="Paasch A."/>
            <person name="Narechania A."/>
            <person name="Kim E."/>
        </authorList>
    </citation>
    <scope>NUCLEOTIDE SEQUENCE [LARGE SCALE GENOMIC DNA]</scope>
    <source>
        <strain evidence="6 7">PLY_AMNH</strain>
    </source>
</reference>
<name>A0AAE0GKD0_9CHLO</name>
<dbReference type="GO" id="GO:0008270">
    <property type="term" value="F:zinc ion binding"/>
    <property type="evidence" value="ECO:0007669"/>
    <property type="project" value="UniProtKB-KW"/>
</dbReference>
<gene>
    <name evidence="6" type="ORF">CYMTET_12282</name>
</gene>
<dbReference type="PANTHER" id="PTHR46481:SF10">
    <property type="entry name" value="ZINC FINGER BED DOMAIN-CONTAINING PROTEIN 39"/>
    <property type="match status" value="1"/>
</dbReference>
<keyword evidence="5" id="KW-0539">Nucleus</keyword>
<comment type="caution">
    <text evidence="6">The sequence shown here is derived from an EMBL/GenBank/DDBJ whole genome shotgun (WGS) entry which is preliminary data.</text>
</comment>
<proteinExistence type="predicted"/>
<evidence type="ECO:0000256" key="4">
    <source>
        <dbReference type="ARBA" id="ARBA00022833"/>
    </source>
</evidence>
<comment type="subcellular location">
    <subcellularLocation>
        <location evidence="1">Nucleus</location>
    </subcellularLocation>
</comment>
<evidence type="ECO:0000313" key="6">
    <source>
        <dbReference type="EMBL" id="KAK3279854.1"/>
    </source>
</evidence>
<keyword evidence="2" id="KW-0479">Metal-binding</keyword>
<dbReference type="GO" id="GO:0005634">
    <property type="term" value="C:nucleus"/>
    <property type="evidence" value="ECO:0007669"/>
    <property type="project" value="UniProtKB-SubCell"/>
</dbReference>
<dbReference type="AlphaFoldDB" id="A0AAE0GKD0"/>